<dbReference type="EMBL" id="FNHS01000003">
    <property type="protein sequence ID" value="SDM76282.1"/>
    <property type="molecule type" value="Genomic_DNA"/>
</dbReference>
<name>A0A1G9VVF0_9HYPH</name>
<proteinExistence type="inferred from homology"/>
<feature type="region of interest" description="Disordered" evidence="2">
    <location>
        <begin position="1"/>
        <end position="27"/>
    </location>
</feature>
<keyword evidence="3" id="KW-0812">Transmembrane</keyword>
<dbReference type="AlphaFoldDB" id="A0A1G9VVF0"/>
<comment type="similarity">
    <text evidence="1">Belongs to the membrane fusion protein (MFP) (TC 8.A.1) family.</text>
</comment>
<dbReference type="SUPFAM" id="SSF111369">
    <property type="entry name" value="HlyD-like secretion proteins"/>
    <property type="match status" value="1"/>
</dbReference>
<sequence>MDPVEKPEARSAAADAGSAPESMSREELAAMPDRAATGRGQKPATAKVVVVLFGVVAGAAALAGLGITERAKGMQEIADWTEKQAVPTVRTVQAQRGPQDQDLTLPGTLNAFYTGSLYARASGYVTAWHRDIGARVRKDEVLVEISAPDLDQQLLEARATLVQLQAGVQQAQANADLGEATNKRTARLVTQGWSSEERGDTDRFTAASRTAALAVAKANLVAQQAVVSRLEELTRFKQIKAPFDGVVTARAVDLGDLLTAGGTAGRPLYRVSDIHRMRVFVNVPQAFLAVMKPGLKASLHVPGQEASFTAELTATANAVTEESRQGLVELQAENPDGALWPGAFVEVQFHIPSNPDTLRIPATALLFNRDGTQVAEVQGDHTIVLRTVKLGRNLGNDVEIRSGVTLAQRLVDNPLEFLKSGDVVRIAGESTVPHTASAE</sequence>
<dbReference type="InterPro" id="IPR058647">
    <property type="entry name" value="BSH_CzcB-like"/>
</dbReference>
<dbReference type="Proteomes" id="UP000198704">
    <property type="component" value="Unassembled WGS sequence"/>
</dbReference>
<evidence type="ECO:0000259" key="5">
    <source>
        <dbReference type="Pfam" id="PF25973"/>
    </source>
</evidence>
<evidence type="ECO:0000256" key="2">
    <source>
        <dbReference type="SAM" id="MobiDB-lite"/>
    </source>
</evidence>
<reference evidence="7" key="1">
    <citation type="submission" date="2016-10" db="EMBL/GenBank/DDBJ databases">
        <authorList>
            <person name="Varghese N."/>
            <person name="Submissions S."/>
        </authorList>
    </citation>
    <scope>NUCLEOTIDE SEQUENCE [LARGE SCALE GENOMIC DNA]</scope>
    <source>
        <strain evidence="7">BL47</strain>
    </source>
</reference>
<dbReference type="GO" id="GO:1990281">
    <property type="term" value="C:efflux pump complex"/>
    <property type="evidence" value="ECO:0007669"/>
    <property type="project" value="TreeGrafter"/>
</dbReference>
<dbReference type="PANTHER" id="PTHR30469">
    <property type="entry name" value="MULTIDRUG RESISTANCE PROTEIN MDTA"/>
    <property type="match status" value="1"/>
</dbReference>
<organism evidence="6 7">
    <name type="scientific">Methylobacterium phyllostachyos</name>
    <dbReference type="NCBI Taxonomy" id="582672"/>
    <lineage>
        <taxon>Bacteria</taxon>
        <taxon>Pseudomonadati</taxon>
        <taxon>Pseudomonadota</taxon>
        <taxon>Alphaproteobacteria</taxon>
        <taxon>Hyphomicrobiales</taxon>
        <taxon>Methylobacteriaceae</taxon>
        <taxon>Methylobacterium</taxon>
    </lineage>
</organism>
<feature type="domain" description="CusB-like beta-barrel" evidence="4">
    <location>
        <begin position="281"/>
        <end position="350"/>
    </location>
</feature>
<keyword evidence="7" id="KW-1185">Reference proteome</keyword>
<dbReference type="InterPro" id="IPR058792">
    <property type="entry name" value="Beta-barrel_RND_2"/>
</dbReference>
<dbReference type="InterPro" id="IPR006143">
    <property type="entry name" value="RND_pump_MFP"/>
</dbReference>
<evidence type="ECO:0000313" key="6">
    <source>
        <dbReference type="EMBL" id="SDM76282.1"/>
    </source>
</evidence>
<accession>A0A1G9VVF0</accession>
<dbReference type="Pfam" id="PF25954">
    <property type="entry name" value="Beta-barrel_RND_2"/>
    <property type="match status" value="1"/>
</dbReference>
<evidence type="ECO:0000256" key="1">
    <source>
        <dbReference type="ARBA" id="ARBA00009477"/>
    </source>
</evidence>
<keyword evidence="3" id="KW-1133">Transmembrane helix</keyword>
<dbReference type="RefSeq" id="WP_244507474.1">
    <property type="nucleotide sequence ID" value="NZ_FNHS01000003.1"/>
</dbReference>
<dbReference type="Pfam" id="PF25973">
    <property type="entry name" value="BSH_CzcB"/>
    <property type="match status" value="1"/>
</dbReference>
<evidence type="ECO:0000259" key="4">
    <source>
        <dbReference type="Pfam" id="PF25954"/>
    </source>
</evidence>
<dbReference type="NCBIfam" id="TIGR01730">
    <property type="entry name" value="RND_mfp"/>
    <property type="match status" value="1"/>
</dbReference>
<feature type="compositionally biased region" description="Low complexity" evidence="2">
    <location>
        <begin position="10"/>
        <end position="22"/>
    </location>
</feature>
<feature type="transmembrane region" description="Helical" evidence="3">
    <location>
        <begin position="48"/>
        <end position="67"/>
    </location>
</feature>
<keyword evidence="3" id="KW-0472">Membrane</keyword>
<dbReference type="Gene3D" id="2.40.50.100">
    <property type="match status" value="1"/>
</dbReference>
<dbReference type="Gene3D" id="2.40.420.20">
    <property type="match status" value="1"/>
</dbReference>
<protein>
    <submittedName>
        <fullName evidence="6">RND family efflux transporter, MFP subunit</fullName>
    </submittedName>
</protein>
<dbReference type="Gene3D" id="2.40.30.170">
    <property type="match status" value="1"/>
</dbReference>
<dbReference type="PANTHER" id="PTHR30469:SF37">
    <property type="entry name" value="RAGD PROTEIN"/>
    <property type="match status" value="1"/>
</dbReference>
<feature type="domain" description="CzcB-like barrel-sandwich hybrid" evidence="5">
    <location>
        <begin position="117"/>
        <end position="260"/>
    </location>
</feature>
<dbReference type="STRING" id="582672.SAMN05216360_103313"/>
<gene>
    <name evidence="6" type="ORF">SAMN05216360_103313</name>
</gene>
<evidence type="ECO:0000313" key="7">
    <source>
        <dbReference type="Proteomes" id="UP000198704"/>
    </source>
</evidence>
<dbReference type="GO" id="GO:0015562">
    <property type="term" value="F:efflux transmembrane transporter activity"/>
    <property type="evidence" value="ECO:0007669"/>
    <property type="project" value="TreeGrafter"/>
</dbReference>
<dbReference type="Gene3D" id="1.10.287.470">
    <property type="entry name" value="Helix hairpin bin"/>
    <property type="match status" value="1"/>
</dbReference>
<evidence type="ECO:0000256" key="3">
    <source>
        <dbReference type="SAM" id="Phobius"/>
    </source>
</evidence>